<proteinExistence type="predicted"/>
<accession>A0A9X1L969</accession>
<reference evidence="2" key="1">
    <citation type="submission" date="2021-10" db="EMBL/GenBank/DDBJ databases">
        <title>Tamlana sargassums sp. nov., and Tamlana laminarinivorans sp. nov., two new bacteria isolated from the brown alga.</title>
        <authorList>
            <person name="Li J."/>
        </authorList>
    </citation>
    <scope>NUCLEOTIDE SEQUENCE</scope>
    <source>
        <strain evidence="2">62-3</strain>
    </source>
</reference>
<evidence type="ECO:0000313" key="2">
    <source>
        <dbReference type="EMBL" id="MCB4809628.1"/>
    </source>
</evidence>
<dbReference type="AlphaFoldDB" id="A0A9X1L969"/>
<feature type="signal peptide" evidence="1">
    <location>
        <begin position="1"/>
        <end position="19"/>
    </location>
</feature>
<dbReference type="EMBL" id="JAJAPX010000008">
    <property type="protein sequence ID" value="MCB4809628.1"/>
    <property type="molecule type" value="Genomic_DNA"/>
</dbReference>
<protein>
    <submittedName>
        <fullName evidence="2">Uncharacterized protein</fullName>
    </submittedName>
</protein>
<comment type="caution">
    <text evidence="2">The sequence shown here is derived from an EMBL/GenBank/DDBJ whole genome shotgun (WGS) entry which is preliminary data.</text>
</comment>
<feature type="chain" id="PRO_5040880796" evidence="1">
    <location>
        <begin position="20"/>
        <end position="208"/>
    </location>
</feature>
<sequence length="208" mass="24791">MKKQIHILILSLISTFAFGQTEKESFWNPYIESDRIEIGLKHYDSLNFEKAYRIWTDYQVVELIKITDSTYNGTLTNFVTENKRKNNSEIIYQKIKIPNIIVEKLINSLNAENIETLKDCAEIENYPKGFDGKTYVFEVGNGKTRRVYSYWEPENERYQDPEMSEIKNVRNILKLINNEFNLWKYFKDFRDRLPKGSYSYGMINMIKT</sequence>
<dbReference type="Proteomes" id="UP001139286">
    <property type="component" value="Unassembled WGS sequence"/>
</dbReference>
<organism evidence="2 3">
    <name type="scientific">Neotamlana sargassicola</name>
    <dbReference type="NCBI Taxonomy" id="2883125"/>
    <lineage>
        <taxon>Bacteria</taxon>
        <taxon>Pseudomonadati</taxon>
        <taxon>Bacteroidota</taxon>
        <taxon>Flavobacteriia</taxon>
        <taxon>Flavobacteriales</taxon>
        <taxon>Flavobacteriaceae</taxon>
        <taxon>Neotamlana</taxon>
    </lineage>
</organism>
<evidence type="ECO:0000313" key="3">
    <source>
        <dbReference type="Proteomes" id="UP001139286"/>
    </source>
</evidence>
<evidence type="ECO:0000256" key="1">
    <source>
        <dbReference type="SAM" id="SignalP"/>
    </source>
</evidence>
<dbReference type="RefSeq" id="WP_226696986.1">
    <property type="nucleotide sequence ID" value="NZ_JAJAPX010000008.1"/>
</dbReference>
<name>A0A9X1L969_9FLAO</name>
<gene>
    <name evidence="2" type="ORF">LG651_15335</name>
</gene>
<keyword evidence="1" id="KW-0732">Signal</keyword>
<keyword evidence="3" id="KW-1185">Reference proteome</keyword>